<dbReference type="Pfam" id="PF00058">
    <property type="entry name" value="Ldl_recept_b"/>
    <property type="match status" value="1"/>
</dbReference>
<gene>
    <name evidence="19" type="ORF">ACEWY4_011492</name>
</gene>
<protein>
    <recommendedName>
        <fullName evidence="18">EGF-like domain-containing protein</fullName>
    </recommendedName>
</protein>
<evidence type="ECO:0000256" key="4">
    <source>
        <dbReference type="ARBA" id="ARBA00022583"/>
    </source>
</evidence>
<dbReference type="SMART" id="SM00179">
    <property type="entry name" value="EGF_CA"/>
    <property type="match status" value="1"/>
</dbReference>
<keyword evidence="5" id="KW-0812">Transmembrane</keyword>
<dbReference type="Proteomes" id="UP001591681">
    <property type="component" value="Unassembled WGS sequence"/>
</dbReference>
<dbReference type="EMBL" id="JBHFQA010000010">
    <property type="protein sequence ID" value="KAL2091694.1"/>
    <property type="molecule type" value="Genomic_DNA"/>
</dbReference>
<dbReference type="PANTHER" id="PTHR22722">
    <property type="entry name" value="LOW-DENSITY LIPOPROTEIN RECEPTOR-RELATED PROTEIN 2-RELATED"/>
    <property type="match status" value="1"/>
</dbReference>
<evidence type="ECO:0000259" key="18">
    <source>
        <dbReference type="PROSITE" id="PS50026"/>
    </source>
</evidence>
<dbReference type="InterPro" id="IPR000742">
    <property type="entry name" value="EGF"/>
</dbReference>
<dbReference type="InterPro" id="IPR002172">
    <property type="entry name" value="LDrepeatLR_classA_rpt"/>
</dbReference>
<feature type="compositionally biased region" description="Pro residues" evidence="16">
    <location>
        <begin position="1360"/>
        <end position="1376"/>
    </location>
</feature>
<feature type="domain" description="EGF-like" evidence="18">
    <location>
        <begin position="1218"/>
        <end position="1254"/>
    </location>
</feature>
<keyword evidence="9" id="KW-0472">Membrane</keyword>
<evidence type="ECO:0000256" key="3">
    <source>
        <dbReference type="ARBA" id="ARBA00022536"/>
    </source>
</evidence>
<evidence type="ECO:0000256" key="2">
    <source>
        <dbReference type="ARBA" id="ARBA00022475"/>
    </source>
</evidence>
<keyword evidence="4" id="KW-0254">Endocytosis</keyword>
<feature type="disulfide bond" evidence="14">
    <location>
        <begin position="277"/>
        <end position="289"/>
    </location>
</feature>
<feature type="compositionally biased region" description="Low complexity" evidence="16">
    <location>
        <begin position="1381"/>
        <end position="1393"/>
    </location>
</feature>
<dbReference type="InterPro" id="IPR001881">
    <property type="entry name" value="EGF-like_Ca-bd_dom"/>
</dbReference>
<dbReference type="InterPro" id="IPR023415">
    <property type="entry name" value="LDLR_class-A_CS"/>
</dbReference>
<dbReference type="Gene3D" id="2.120.10.30">
    <property type="entry name" value="TolB, C-terminal domain"/>
    <property type="match status" value="2"/>
</dbReference>
<evidence type="ECO:0000313" key="20">
    <source>
        <dbReference type="Proteomes" id="UP001591681"/>
    </source>
</evidence>
<reference evidence="19 20" key="1">
    <citation type="submission" date="2024-09" db="EMBL/GenBank/DDBJ databases">
        <title>A chromosome-level genome assembly of Gray's grenadier anchovy, Coilia grayii.</title>
        <authorList>
            <person name="Fu Z."/>
        </authorList>
    </citation>
    <scope>NUCLEOTIDE SEQUENCE [LARGE SCALE GENOMIC DNA]</scope>
    <source>
        <strain evidence="19">G4</strain>
        <tissue evidence="19">Muscle</tissue>
    </source>
</reference>
<evidence type="ECO:0000256" key="6">
    <source>
        <dbReference type="ARBA" id="ARBA00022729"/>
    </source>
</evidence>
<feature type="repeat" description="LDL-receptor class B" evidence="15">
    <location>
        <begin position="652"/>
        <end position="695"/>
    </location>
</feature>
<feature type="chain" id="PRO_5044797190" description="EGF-like domain-containing protein" evidence="17">
    <location>
        <begin position="19"/>
        <end position="1633"/>
    </location>
</feature>
<evidence type="ECO:0000256" key="8">
    <source>
        <dbReference type="ARBA" id="ARBA00022989"/>
    </source>
</evidence>
<keyword evidence="2" id="KW-1003">Cell membrane</keyword>
<dbReference type="PROSITE" id="PS51120">
    <property type="entry name" value="LDLRB"/>
    <property type="match status" value="1"/>
</dbReference>
<dbReference type="InterPro" id="IPR051221">
    <property type="entry name" value="LDLR-related"/>
</dbReference>
<name>A0ABD1JXV9_9TELE</name>
<dbReference type="SMART" id="SM00192">
    <property type="entry name" value="LDLa"/>
    <property type="match status" value="11"/>
</dbReference>
<dbReference type="FunFam" id="4.10.400.10:FF:000034">
    <property type="entry name" value="Low-density lipoprotein receptor-related protein 2"/>
    <property type="match status" value="1"/>
</dbReference>
<evidence type="ECO:0000313" key="19">
    <source>
        <dbReference type="EMBL" id="KAL2091694.1"/>
    </source>
</evidence>
<feature type="region of interest" description="Disordered" evidence="16">
    <location>
        <begin position="1534"/>
        <end position="1633"/>
    </location>
</feature>
<keyword evidence="20" id="KW-1185">Reference proteome</keyword>
<dbReference type="SMART" id="SM00181">
    <property type="entry name" value="EGF"/>
    <property type="match status" value="5"/>
</dbReference>
<dbReference type="PROSITE" id="PS01209">
    <property type="entry name" value="LDLRA_1"/>
    <property type="match status" value="3"/>
</dbReference>
<keyword evidence="3 13" id="KW-0245">EGF-like domain</keyword>
<feature type="disulfide bond" evidence="14">
    <location>
        <begin position="180"/>
        <end position="195"/>
    </location>
</feature>
<dbReference type="InterPro" id="IPR018097">
    <property type="entry name" value="EGF_Ca-bd_CS"/>
</dbReference>
<dbReference type="SMART" id="SM00135">
    <property type="entry name" value="LY"/>
    <property type="match status" value="7"/>
</dbReference>
<dbReference type="GO" id="GO:0005886">
    <property type="term" value="C:plasma membrane"/>
    <property type="evidence" value="ECO:0007669"/>
    <property type="project" value="UniProtKB-SubCell"/>
</dbReference>
<evidence type="ECO:0000256" key="12">
    <source>
        <dbReference type="ARBA" id="ARBA00023180"/>
    </source>
</evidence>
<comment type="caution">
    <text evidence="19">The sequence shown here is derived from an EMBL/GenBank/DDBJ whole genome shotgun (WGS) entry which is preliminary data.</text>
</comment>
<keyword evidence="10 13" id="KW-1015">Disulfide bond</keyword>
<feature type="disulfide bond" evidence="14">
    <location>
        <begin position="92"/>
        <end position="107"/>
    </location>
</feature>
<feature type="region of interest" description="Disordered" evidence="16">
    <location>
        <begin position="1479"/>
        <end position="1518"/>
    </location>
</feature>
<feature type="disulfide bond" evidence="14">
    <location>
        <begin position="219"/>
        <end position="234"/>
    </location>
</feature>
<dbReference type="CDD" id="cd00112">
    <property type="entry name" value="LDLa"/>
    <property type="match status" value="11"/>
</dbReference>
<dbReference type="PROSITE" id="PS50068">
    <property type="entry name" value="LDLRA_2"/>
    <property type="match status" value="11"/>
</dbReference>
<dbReference type="InterPro" id="IPR049883">
    <property type="entry name" value="NOTCH1_EGF-like"/>
</dbReference>
<feature type="disulfide bond" evidence="14">
    <location>
        <begin position="53"/>
        <end position="68"/>
    </location>
</feature>
<dbReference type="GO" id="GO:0006897">
    <property type="term" value="P:endocytosis"/>
    <property type="evidence" value="ECO:0007669"/>
    <property type="project" value="UniProtKB-KW"/>
</dbReference>
<evidence type="ECO:0000256" key="13">
    <source>
        <dbReference type="PROSITE-ProRule" id="PRU00076"/>
    </source>
</evidence>
<proteinExistence type="predicted"/>
<keyword evidence="12" id="KW-0325">Glycoprotein</keyword>
<dbReference type="PROSITE" id="PS01187">
    <property type="entry name" value="EGF_CA"/>
    <property type="match status" value="1"/>
</dbReference>
<comment type="subcellular location">
    <subcellularLocation>
        <location evidence="1">Cell membrane</location>
        <topology evidence="1">Single-pass type I membrane protein</topology>
    </subcellularLocation>
</comment>
<keyword evidence="8" id="KW-1133">Transmembrane helix</keyword>
<dbReference type="SUPFAM" id="SSF57196">
    <property type="entry name" value="EGF/Laminin"/>
    <property type="match status" value="4"/>
</dbReference>
<dbReference type="PROSITE" id="PS00022">
    <property type="entry name" value="EGF_1"/>
    <property type="match status" value="1"/>
</dbReference>
<feature type="disulfide bond" evidence="14">
    <location>
        <begin position="336"/>
        <end position="351"/>
    </location>
</feature>
<dbReference type="FunFam" id="2.120.10.30:FF:000241">
    <property type="entry name" value="Low-density lipoprotein receptor-related protein 6"/>
    <property type="match status" value="1"/>
</dbReference>
<dbReference type="PANTHER" id="PTHR22722:SF12">
    <property type="entry name" value="EGF-LIKE DOMAIN-CONTAINING PROTEIN"/>
    <property type="match status" value="1"/>
</dbReference>
<evidence type="ECO:0000256" key="16">
    <source>
        <dbReference type="SAM" id="MobiDB-lite"/>
    </source>
</evidence>
<feature type="compositionally biased region" description="Basic and acidic residues" evidence="16">
    <location>
        <begin position="1534"/>
        <end position="1543"/>
    </location>
</feature>
<feature type="region of interest" description="Disordered" evidence="16">
    <location>
        <begin position="1355"/>
        <end position="1393"/>
    </location>
</feature>
<feature type="disulfide bond" evidence="14">
    <location>
        <begin position="317"/>
        <end position="329"/>
    </location>
</feature>
<organism evidence="19 20">
    <name type="scientific">Coilia grayii</name>
    <name type="common">Gray's grenadier anchovy</name>
    <dbReference type="NCBI Taxonomy" id="363190"/>
    <lineage>
        <taxon>Eukaryota</taxon>
        <taxon>Metazoa</taxon>
        <taxon>Chordata</taxon>
        <taxon>Craniata</taxon>
        <taxon>Vertebrata</taxon>
        <taxon>Euteleostomi</taxon>
        <taxon>Actinopterygii</taxon>
        <taxon>Neopterygii</taxon>
        <taxon>Teleostei</taxon>
        <taxon>Clupei</taxon>
        <taxon>Clupeiformes</taxon>
        <taxon>Clupeoidei</taxon>
        <taxon>Engraulidae</taxon>
        <taxon>Coilinae</taxon>
        <taxon>Coilia</taxon>
    </lineage>
</organism>
<evidence type="ECO:0000256" key="5">
    <source>
        <dbReference type="ARBA" id="ARBA00022692"/>
    </source>
</evidence>
<dbReference type="InterPro" id="IPR036055">
    <property type="entry name" value="LDL_receptor-like_sf"/>
</dbReference>
<dbReference type="InterPro" id="IPR000033">
    <property type="entry name" value="LDLR_classB_rpt"/>
</dbReference>
<feature type="disulfide bond" evidence="14">
    <location>
        <begin position="398"/>
        <end position="410"/>
    </location>
</feature>
<comment type="caution">
    <text evidence="13">Lacks conserved residue(s) required for the propagation of feature annotation.</text>
</comment>
<feature type="disulfide bond" evidence="14">
    <location>
        <begin position="296"/>
        <end position="311"/>
    </location>
</feature>
<evidence type="ECO:0000256" key="14">
    <source>
        <dbReference type="PROSITE-ProRule" id="PRU00124"/>
    </source>
</evidence>
<evidence type="ECO:0000256" key="17">
    <source>
        <dbReference type="SAM" id="SignalP"/>
    </source>
</evidence>
<dbReference type="Gene3D" id="2.10.25.10">
    <property type="entry name" value="Laminin"/>
    <property type="match status" value="3"/>
</dbReference>
<dbReference type="Pfam" id="PF14670">
    <property type="entry name" value="FXa_inhibition"/>
    <property type="match status" value="1"/>
</dbReference>
<feature type="disulfide bond" evidence="14">
    <location>
        <begin position="284"/>
        <end position="302"/>
    </location>
</feature>
<feature type="region of interest" description="Disordered" evidence="16">
    <location>
        <begin position="1410"/>
        <end position="1433"/>
    </location>
</feature>
<dbReference type="Gene3D" id="4.10.1220.10">
    <property type="entry name" value="EGF-type module"/>
    <property type="match status" value="1"/>
</dbReference>
<feature type="compositionally biased region" description="Low complexity" evidence="16">
    <location>
        <begin position="1545"/>
        <end position="1568"/>
    </location>
</feature>
<feature type="disulfide bond" evidence="14">
    <location>
        <begin position="257"/>
        <end position="272"/>
    </location>
</feature>
<feature type="disulfide bond" evidence="14">
    <location>
        <begin position="405"/>
        <end position="423"/>
    </location>
</feature>
<dbReference type="Pfam" id="PF07645">
    <property type="entry name" value="EGF_CA"/>
    <property type="match status" value="1"/>
</dbReference>
<dbReference type="SUPFAM" id="SSF63825">
    <property type="entry name" value="YWTD domain"/>
    <property type="match status" value="2"/>
</dbReference>
<accession>A0ABD1JXV9</accession>
<sequence>MELMWLLLVSCGVSFFLSVEPGISSPNKSPLRCRIGLYACKDGSDCVPSSHMCDGEQDCKDGSDEDSCVVECSSGQFQCAHGRKCIDKSLVCDGIAQCQDQSDERDCLKPEGCVHRCDDRSRCLPATFLCDGENDCMDGTDEHGCVGGTEAGPHKAPKRCRIGLFACAGGTDCIPSAHVCDGEVDCKDGSDEEDCAIKCSTDQFQCAHGKKCIDKSQVCDGASQCLDQSDESDCLKSDGCSHQCDNKTRCVPEYFLCDGERDCQDGTDEARCTAESCSNSEFRCANGQCVSMGVHCDGHPDCRDRSDEEHCTVPPPCPTNTRCPHSHECLLEDWLCDGEKDCNDESDEKNCEEVQVACGELQWSCTSNTQCVPEAWRCDGTKDCADESDEMGCGPAVCPPHLFQCDSSECVDVALVCNGKADCRDGSDEAGVCLSDLCPAADKPQCSHFCYSTPRGKRCGCRTGFRLQEDGVSCVDNDECGDNHLNVCSHLCKNTEGSFICNCSQGYVLEPDGHNCKIMGEPYLLAAVQSQLFLLGLRSSSLAVLVSSEKKNILAVDYDWQEQRVFWISLNADSIKWSSLDRKSQGTIIKGINVDCIAVDWVGRNLYWIDGFGSQIHAIGLDQSLMKAGDLVTILDEDMEQPRSLALLPDRGIMFWSEVGGEAQIESSGMDGSDRRVLVKDGLRWPASLAVDPMGQRLYWTDEKLKCIGSSTLDGGDIQLLQLMETPSPFSVSVFSDMVFWSDTKRGTIQRAHKITGKRREVLFKRPGQPLGLKVLHPLLQARVANVCAKHQCSHLCVVAPGPKAVCKCPSHLLLGEDGVTCSRPKDTSFVFVLSSNAVTQMYLQSRNQANNLKSWPTHRRLELPNMNEPTAFDFTVKDLTLYLADAGQGSAELFKVKESTLVPRGQLLHLSKDYVTALAVDWITLNLYWSSVKQPRLQVTSAQGAHTAVLIRDGLSQGLDAIALHAPSGRLCFVGLGKAGDQQMYLVECAYMDGRNQTLVRKSSAPLWSLTLSEDGSTLYCADADAGIIVSISVDGSEYKELKRDTGLRAFALINGVLIWVTRTDTTKFWFRDDGQDDKLWFEVDTDVSGLKAYSKASQLGTNQCSNDNGGCRQLCLPFPGGRTCRCAHDHLSADANTCTPDQRCPPGTKSCLDGQTCIALPQFCDGHPDCPDHSDENCVHQDVKTKSSSLASTLVPPRGSASPGSLANDAAVRNLGALPCEDRLCHGRGKCVPRNGGVSCDCSVGYGGDHCQEELAGLNGPITYGAAAGGAGLLVVVVVIAVVKKRTASGQGVNPEMGETSMDILEKLEPSTSVCPATKEPNLSELQKQKIRKARQLGSWLGDDYDYDYSPVIDLNPPRAPPPKPVPERGPNPGVPHTLKPTNNAKPAPNPAPTLKAITEAKPVNGQVPTLSPDRDPDCLKPTADSPTPRAASIGQPIILHLAGDTESPQFFQLPPSTNGAQSVFILTSDLDSLVPGIGFGENGKATQPPPTQPPRSFDTPPSPVPLTPTTPAEGQASCYPERLKALLHLGEESQESHELSSEEAATSDATTDAPIPAEEPAPMAESGPDANHPDVNNATTGPVEATAEPQTSDPSLELLATGSTPPPISTPTLGSPLTETEAESAPGAVP</sequence>
<keyword evidence="7" id="KW-0677">Repeat</keyword>
<dbReference type="Gene3D" id="4.10.400.10">
    <property type="entry name" value="Low-density Lipoprotein Receptor"/>
    <property type="match status" value="10"/>
</dbReference>
<dbReference type="InterPro" id="IPR000152">
    <property type="entry name" value="EGF-type_Asp/Asn_hydroxyl_site"/>
</dbReference>
<dbReference type="PRINTS" id="PR00261">
    <property type="entry name" value="LDLRECEPTOR"/>
</dbReference>
<evidence type="ECO:0000256" key="1">
    <source>
        <dbReference type="ARBA" id="ARBA00004251"/>
    </source>
</evidence>
<feature type="disulfide bond" evidence="14">
    <location>
        <begin position="130"/>
        <end position="145"/>
    </location>
</feature>
<evidence type="ECO:0000256" key="7">
    <source>
        <dbReference type="ARBA" id="ARBA00022737"/>
    </source>
</evidence>
<dbReference type="SUPFAM" id="SSF57424">
    <property type="entry name" value="LDL receptor-like module"/>
    <property type="match status" value="11"/>
</dbReference>
<feature type="disulfide bond" evidence="14">
    <location>
        <begin position="378"/>
        <end position="393"/>
    </location>
</feature>
<feature type="signal peptide" evidence="17">
    <location>
        <begin position="1"/>
        <end position="18"/>
    </location>
</feature>
<dbReference type="PROSITE" id="PS00010">
    <property type="entry name" value="ASX_HYDROXYL"/>
    <property type="match status" value="1"/>
</dbReference>
<dbReference type="PROSITE" id="PS01186">
    <property type="entry name" value="EGF_2"/>
    <property type="match status" value="2"/>
</dbReference>
<keyword evidence="11" id="KW-0675">Receptor</keyword>
<dbReference type="FunFam" id="2.10.25.10:FF:000009">
    <property type="entry name" value="Low-density lipoprotein receptor isoform 1"/>
    <property type="match status" value="1"/>
</dbReference>
<evidence type="ECO:0000256" key="15">
    <source>
        <dbReference type="PROSITE-ProRule" id="PRU00461"/>
    </source>
</evidence>
<evidence type="ECO:0000256" key="11">
    <source>
        <dbReference type="ARBA" id="ARBA00023170"/>
    </source>
</evidence>
<evidence type="ECO:0000256" key="10">
    <source>
        <dbReference type="ARBA" id="ARBA00023157"/>
    </source>
</evidence>
<dbReference type="InterPro" id="IPR011042">
    <property type="entry name" value="6-blade_b-propeller_TolB-like"/>
</dbReference>
<feature type="disulfide bond" evidence="13">
    <location>
        <begin position="1244"/>
        <end position="1253"/>
    </location>
</feature>
<keyword evidence="6 17" id="KW-0732">Signal</keyword>
<dbReference type="FunFam" id="4.10.400.10:FF:000045">
    <property type="entry name" value="Low-density lipoprotein receptor-related protein 2"/>
    <property type="match status" value="1"/>
</dbReference>
<dbReference type="PROSITE" id="PS50026">
    <property type="entry name" value="EGF_3"/>
    <property type="match status" value="1"/>
</dbReference>
<dbReference type="CDD" id="cd00054">
    <property type="entry name" value="EGF_CA"/>
    <property type="match status" value="1"/>
</dbReference>
<dbReference type="Pfam" id="PF00057">
    <property type="entry name" value="Ldl_recept_a"/>
    <property type="match status" value="11"/>
</dbReference>
<evidence type="ECO:0000256" key="9">
    <source>
        <dbReference type="ARBA" id="ARBA00023136"/>
    </source>
</evidence>